<feature type="domain" description="HTH gntR-type" evidence="4">
    <location>
        <begin position="15"/>
        <end position="83"/>
    </location>
</feature>
<dbReference type="NCBIfam" id="TIGR02325">
    <property type="entry name" value="C_P_lyase_phnF"/>
    <property type="match status" value="1"/>
</dbReference>
<dbReference type="PROSITE" id="PS50949">
    <property type="entry name" value="HTH_GNTR"/>
    <property type="match status" value="1"/>
</dbReference>
<dbReference type="Gene3D" id="1.10.10.10">
    <property type="entry name" value="Winged helix-like DNA-binding domain superfamily/Winged helix DNA-binding domain"/>
    <property type="match status" value="1"/>
</dbReference>
<protein>
    <submittedName>
        <fullName evidence="5">GntR family phosphonate transport system transcriptional regulator</fullName>
    </submittedName>
</protein>
<organism evidence="5 6">
    <name type="scientific">Rhizobium viscosum</name>
    <name type="common">Arthrobacter viscosus</name>
    <dbReference type="NCBI Taxonomy" id="1673"/>
    <lineage>
        <taxon>Bacteria</taxon>
        <taxon>Pseudomonadati</taxon>
        <taxon>Pseudomonadota</taxon>
        <taxon>Alphaproteobacteria</taxon>
        <taxon>Hyphomicrobiales</taxon>
        <taxon>Rhizobiaceae</taxon>
        <taxon>Rhizobium/Agrobacterium group</taxon>
        <taxon>Rhizobium</taxon>
    </lineage>
</organism>
<evidence type="ECO:0000313" key="6">
    <source>
        <dbReference type="Proteomes" id="UP000620262"/>
    </source>
</evidence>
<dbReference type="Gene3D" id="3.40.1410.10">
    <property type="entry name" value="Chorismate lyase-like"/>
    <property type="match status" value="1"/>
</dbReference>
<dbReference type="EMBL" id="JADBEC010000001">
    <property type="protein sequence ID" value="MBE1506377.1"/>
    <property type="molecule type" value="Genomic_DNA"/>
</dbReference>
<evidence type="ECO:0000256" key="3">
    <source>
        <dbReference type="ARBA" id="ARBA00023163"/>
    </source>
</evidence>
<dbReference type="SMART" id="SM00345">
    <property type="entry name" value="HTH_GNTR"/>
    <property type="match status" value="1"/>
</dbReference>
<dbReference type="PANTHER" id="PTHR44846">
    <property type="entry name" value="MANNOSYL-D-GLYCERATE TRANSPORT/METABOLISM SYSTEM REPRESSOR MNGR-RELATED"/>
    <property type="match status" value="1"/>
</dbReference>
<evidence type="ECO:0000256" key="2">
    <source>
        <dbReference type="ARBA" id="ARBA00023125"/>
    </source>
</evidence>
<dbReference type="InterPro" id="IPR028978">
    <property type="entry name" value="Chorismate_lyase_/UTRA_dom_sf"/>
</dbReference>
<dbReference type="InterPro" id="IPR050679">
    <property type="entry name" value="Bact_HTH_transcr_reg"/>
</dbReference>
<dbReference type="RefSeq" id="WP_192730083.1">
    <property type="nucleotide sequence ID" value="NZ_BAAAVL010000013.1"/>
</dbReference>
<sequence length="245" mass="27224">MTVVGNMRESKLAGVALWRRIADEIRLDIVGARLARGQRLPTEAKLAERFSANRHTVRRALAMLAQEGVIRAEQGRGVFVQDARRVFYRIGPRTRFSEGIDGQDRQVRGALMSHAQEHASSEVAKGLDIKPGAPLIRLETMAFVDEAPFSRSTHWFARERFDGIAEAYAARLSITAALQGFGVETYTRHSTRITIRHAEAEEIIQLGLSPGAVLLRAEGIDIDAEGKPIQFLVTRFPGDRVELLV</sequence>
<dbReference type="InterPro" id="IPR036390">
    <property type="entry name" value="WH_DNA-bd_sf"/>
</dbReference>
<dbReference type="InterPro" id="IPR000524">
    <property type="entry name" value="Tscrpt_reg_HTH_GntR"/>
</dbReference>
<dbReference type="CDD" id="cd07377">
    <property type="entry name" value="WHTH_GntR"/>
    <property type="match status" value="1"/>
</dbReference>
<dbReference type="PANTHER" id="PTHR44846:SF1">
    <property type="entry name" value="MANNOSYL-D-GLYCERATE TRANSPORT_METABOLISM SYSTEM REPRESSOR MNGR-RELATED"/>
    <property type="match status" value="1"/>
</dbReference>
<comment type="caution">
    <text evidence="5">The sequence shown here is derived from an EMBL/GenBank/DDBJ whole genome shotgun (WGS) entry which is preliminary data.</text>
</comment>
<dbReference type="InterPro" id="IPR011663">
    <property type="entry name" value="UTRA"/>
</dbReference>
<keyword evidence="2" id="KW-0238">DNA-binding</keyword>
<keyword evidence="6" id="KW-1185">Reference proteome</keyword>
<dbReference type="Proteomes" id="UP000620262">
    <property type="component" value="Unassembled WGS sequence"/>
</dbReference>
<dbReference type="SUPFAM" id="SSF46785">
    <property type="entry name" value="Winged helix' DNA-binding domain"/>
    <property type="match status" value="1"/>
</dbReference>
<proteinExistence type="predicted"/>
<keyword evidence="3" id="KW-0804">Transcription</keyword>
<dbReference type="Pfam" id="PF07702">
    <property type="entry name" value="UTRA"/>
    <property type="match status" value="1"/>
</dbReference>
<evidence type="ECO:0000259" key="4">
    <source>
        <dbReference type="PROSITE" id="PS50949"/>
    </source>
</evidence>
<evidence type="ECO:0000256" key="1">
    <source>
        <dbReference type="ARBA" id="ARBA00023015"/>
    </source>
</evidence>
<dbReference type="SUPFAM" id="SSF64288">
    <property type="entry name" value="Chorismate lyase-like"/>
    <property type="match status" value="1"/>
</dbReference>
<dbReference type="Pfam" id="PF00392">
    <property type="entry name" value="GntR"/>
    <property type="match status" value="1"/>
</dbReference>
<dbReference type="InterPro" id="IPR036388">
    <property type="entry name" value="WH-like_DNA-bd_sf"/>
</dbReference>
<dbReference type="SMART" id="SM00866">
    <property type="entry name" value="UTRA"/>
    <property type="match status" value="1"/>
</dbReference>
<evidence type="ECO:0000313" key="5">
    <source>
        <dbReference type="EMBL" id="MBE1506377.1"/>
    </source>
</evidence>
<reference evidence="5 6" key="1">
    <citation type="submission" date="2020-10" db="EMBL/GenBank/DDBJ databases">
        <title>Sequencing the genomes of 1000 actinobacteria strains.</title>
        <authorList>
            <person name="Klenk H.-P."/>
        </authorList>
    </citation>
    <scope>NUCLEOTIDE SEQUENCE [LARGE SCALE GENOMIC DNA]</scope>
    <source>
        <strain evidence="5 6">DSM 7307</strain>
    </source>
</reference>
<dbReference type="PRINTS" id="PR00035">
    <property type="entry name" value="HTHGNTR"/>
</dbReference>
<gene>
    <name evidence="5" type="ORF">H4W29_003558</name>
</gene>
<dbReference type="InterPro" id="IPR012702">
    <property type="entry name" value="CP_lyase_PhnF"/>
</dbReference>
<accession>A0ABR9IU91</accession>
<keyword evidence="1" id="KW-0805">Transcription regulation</keyword>
<name>A0ABR9IU91_RHIVS</name>